<dbReference type="Pfam" id="PF00001">
    <property type="entry name" value="7tm_1"/>
    <property type="match status" value="1"/>
</dbReference>
<accession>A0ABD0KI73</accession>
<reference evidence="7 8" key="1">
    <citation type="journal article" date="2023" name="Sci. Data">
        <title>Genome assembly of the Korean intertidal mud-creeper Batillaria attramentaria.</title>
        <authorList>
            <person name="Patra A.K."/>
            <person name="Ho P.T."/>
            <person name="Jun S."/>
            <person name="Lee S.J."/>
            <person name="Kim Y."/>
            <person name="Won Y.J."/>
        </authorList>
    </citation>
    <scope>NUCLEOTIDE SEQUENCE [LARGE SCALE GENOMIC DNA]</scope>
    <source>
        <strain evidence="7">Wonlab-2016</strain>
    </source>
</reference>
<dbReference type="InterPro" id="IPR052954">
    <property type="entry name" value="GPCR-Ligand_Int"/>
</dbReference>
<evidence type="ECO:0000256" key="2">
    <source>
        <dbReference type="ARBA" id="ARBA00022692"/>
    </source>
</evidence>
<dbReference type="InterPro" id="IPR017452">
    <property type="entry name" value="GPCR_Rhodpsn_7TM"/>
</dbReference>
<evidence type="ECO:0000256" key="4">
    <source>
        <dbReference type="ARBA" id="ARBA00023136"/>
    </source>
</evidence>
<comment type="caution">
    <text evidence="7">The sequence shown here is derived from an EMBL/GenBank/DDBJ whole genome shotgun (WGS) entry which is preliminary data.</text>
</comment>
<evidence type="ECO:0000313" key="8">
    <source>
        <dbReference type="Proteomes" id="UP001519460"/>
    </source>
</evidence>
<keyword evidence="2 5" id="KW-0812">Transmembrane</keyword>
<dbReference type="PANTHER" id="PTHR46641">
    <property type="entry name" value="FMRFAMIDE RECEPTOR-RELATED"/>
    <property type="match status" value="1"/>
</dbReference>
<feature type="transmembrane region" description="Helical" evidence="5">
    <location>
        <begin position="71"/>
        <end position="90"/>
    </location>
</feature>
<dbReference type="InterPro" id="IPR000276">
    <property type="entry name" value="GPCR_Rhodpsn"/>
</dbReference>
<gene>
    <name evidence="7" type="ORF">BaRGS_00022132</name>
</gene>
<dbReference type="Proteomes" id="UP001519460">
    <property type="component" value="Unassembled WGS sequence"/>
</dbReference>
<protein>
    <recommendedName>
        <fullName evidence="6">G-protein coupled receptors family 1 profile domain-containing protein</fullName>
    </recommendedName>
</protein>
<feature type="transmembrane region" description="Helical" evidence="5">
    <location>
        <begin position="174"/>
        <end position="195"/>
    </location>
</feature>
<dbReference type="AlphaFoldDB" id="A0ABD0KI73"/>
<feature type="transmembrane region" description="Helical" evidence="5">
    <location>
        <begin position="259"/>
        <end position="284"/>
    </location>
</feature>
<feature type="transmembrane region" description="Helical" evidence="5">
    <location>
        <begin position="133"/>
        <end position="153"/>
    </location>
</feature>
<keyword evidence="3 5" id="KW-1133">Transmembrane helix</keyword>
<comment type="subcellular location">
    <subcellularLocation>
        <location evidence="1">Membrane</location>
    </subcellularLocation>
</comment>
<name>A0ABD0KI73_9CAEN</name>
<feature type="transmembrane region" description="Helical" evidence="5">
    <location>
        <begin position="102"/>
        <end position="121"/>
    </location>
</feature>
<feature type="transmembrane region" description="Helical" evidence="5">
    <location>
        <begin position="215"/>
        <end position="238"/>
    </location>
</feature>
<dbReference type="SUPFAM" id="SSF81321">
    <property type="entry name" value="Family A G protein-coupled receptor-like"/>
    <property type="match status" value="1"/>
</dbReference>
<dbReference type="PROSITE" id="PS50262">
    <property type="entry name" value="G_PROTEIN_RECEP_F1_2"/>
    <property type="match status" value="1"/>
</dbReference>
<evidence type="ECO:0000256" key="3">
    <source>
        <dbReference type="ARBA" id="ARBA00022989"/>
    </source>
</evidence>
<evidence type="ECO:0000256" key="5">
    <source>
        <dbReference type="SAM" id="Phobius"/>
    </source>
</evidence>
<dbReference type="PRINTS" id="PR00237">
    <property type="entry name" value="GPCRRHODOPSN"/>
</dbReference>
<evidence type="ECO:0000259" key="6">
    <source>
        <dbReference type="PROSITE" id="PS50262"/>
    </source>
</evidence>
<organism evidence="7 8">
    <name type="scientific">Batillaria attramentaria</name>
    <dbReference type="NCBI Taxonomy" id="370345"/>
    <lineage>
        <taxon>Eukaryota</taxon>
        <taxon>Metazoa</taxon>
        <taxon>Spiralia</taxon>
        <taxon>Lophotrochozoa</taxon>
        <taxon>Mollusca</taxon>
        <taxon>Gastropoda</taxon>
        <taxon>Caenogastropoda</taxon>
        <taxon>Sorbeoconcha</taxon>
        <taxon>Cerithioidea</taxon>
        <taxon>Batillariidae</taxon>
        <taxon>Batillaria</taxon>
    </lineage>
</organism>
<dbReference type="Gene3D" id="1.20.1070.10">
    <property type="entry name" value="Rhodopsin 7-helix transmembrane proteins"/>
    <property type="match status" value="1"/>
</dbReference>
<evidence type="ECO:0000256" key="1">
    <source>
        <dbReference type="ARBA" id="ARBA00004370"/>
    </source>
</evidence>
<dbReference type="GO" id="GO:0016020">
    <property type="term" value="C:membrane"/>
    <property type="evidence" value="ECO:0007669"/>
    <property type="project" value="UniProtKB-SubCell"/>
</dbReference>
<keyword evidence="8" id="KW-1185">Reference proteome</keyword>
<dbReference type="EMBL" id="JACVVK020000176">
    <property type="protein sequence ID" value="KAK7486607.1"/>
    <property type="molecule type" value="Genomic_DNA"/>
</dbReference>
<feature type="domain" description="G-protein coupled receptors family 1 profile" evidence="6">
    <location>
        <begin position="82"/>
        <end position="325"/>
    </location>
</feature>
<sequence length="369" mass="40320">MTSKLGFTFSPEITSTSLHFNDTNASTVVQYDQDTYSLINTTKDSNGQDGGGSYDELREVLRYVYMSWGDVFISVCVLGVLANSLALLVWCGEKAYNATTFLFKYLAVCDNVYLAVFGAFVACVQRKVNANPIVFVANAAQLLSAHTTLLVAITRWLAVFKPLHARVLLDPRRVIAACVALLVWCLLLESVHVVMEYGRVELSESIEMTAIYSKMVVGLVLPLLLLLGFNVALVWTAYRRRQASSGLGRRGQGGQSSGRVTLAVVCMSVTCLLAYPVGIVVQLLEAFLCFGPDQSHSCNVSVFSDLYVATILLQIINSSVNIVYYCAFASHFRQLLTERVNYCRTRRSAADETFTSGGGNTAAPGLAQS</sequence>
<evidence type="ECO:0000313" key="7">
    <source>
        <dbReference type="EMBL" id="KAK7486607.1"/>
    </source>
</evidence>
<dbReference type="PANTHER" id="PTHR46641:SF2">
    <property type="entry name" value="FMRFAMIDE RECEPTOR"/>
    <property type="match status" value="1"/>
</dbReference>
<keyword evidence="4 5" id="KW-0472">Membrane</keyword>
<proteinExistence type="predicted"/>
<feature type="transmembrane region" description="Helical" evidence="5">
    <location>
        <begin position="306"/>
        <end position="327"/>
    </location>
</feature>